<keyword evidence="1" id="KW-0732">Signal</keyword>
<gene>
    <name evidence="2" type="ORF">SAMN05421541_11016</name>
</gene>
<sequence>MRRRKLNKHRPVLAALLAVASAVTLAPGSAGAAPVASLPAGETAFSSTAADPRLGGRLYSATSPFNQVIPSTAQVDPRSADYVKLLNRSKQEKGFGMALREWSVPAYFTRQGTPRHDVRITGFDEVRRVMRGMPIPDNAKPDPQEDAHLSVIDPATRCEYDLWGAKKTATGWTATWANVTSTADNGVYPNGLSSRATGFAPLAGMIWPAELRAGRIDHALVFAYPYTKSGGPVSPATSSDGRTTLAGALPEGARVQLDPSLNLSTLGLTANERTIATALQRYGMYLGDTGGALSIYAVNPQSFDTNPYAGLLPDESSVLLNKIPVNRFRVLKVGTQQPTTKYAIVPSACARIDVVN</sequence>
<feature type="chain" id="PRO_5011767376" evidence="1">
    <location>
        <begin position="33"/>
        <end position="356"/>
    </location>
</feature>
<reference evidence="2 3" key="1">
    <citation type="submission" date="2016-10" db="EMBL/GenBank/DDBJ databases">
        <authorList>
            <person name="de Groot N.N."/>
        </authorList>
    </citation>
    <scope>NUCLEOTIDE SEQUENCE [LARGE SCALE GENOMIC DNA]</scope>
    <source>
        <strain evidence="2 3">DSM 43019</strain>
    </source>
</reference>
<dbReference type="OrthoDB" id="8771597at2"/>
<evidence type="ECO:0000313" key="2">
    <source>
        <dbReference type="EMBL" id="SFF41395.1"/>
    </source>
</evidence>
<dbReference type="STRING" id="35752.SAMN05421541_11016"/>
<dbReference type="RefSeq" id="WP_093618536.1">
    <property type="nucleotide sequence ID" value="NZ_BOMT01000059.1"/>
</dbReference>
<feature type="signal peptide" evidence="1">
    <location>
        <begin position="1"/>
        <end position="32"/>
    </location>
</feature>
<protein>
    <submittedName>
        <fullName evidence="2">Uncharacterized protein</fullName>
    </submittedName>
</protein>
<dbReference type="EMBL" id="FONV01000010">
    <property type="protein sequence ID" value="SFF41395.1"/>
    <property type="molecule type" value="Genomic_DNA"/>
</dbReference>
<dbReference type="AlphaFoldDB" id="A0A1I2IGE4"/>
<evidence type="ECO:0000313" key="3">
    <source>
        <dbReference type="Proteomes" id="UP000199645"/>
    </source>
</evidence>
<evidence type="ECO:0000256" key="1">
    <source>
        <dbReference type="SAM" id="SignalP"/>
    </source>
</evidence>
<accession>A0A1I2IGE4</accession>
<keyword evidence="3" id="KW-1185">Reference proteome</keyword>
<organism evidence="2 3">
    <name type="scientific">Actinoplanes philippinensis</name>
    <dbReference type="NCBI Taxonomy" id="35752"/>
    <lineage>
        <taxon>Bacteria</taxon>
        <taxon>Bacillati</taxon>
        <taxon>Actinomycetota</taxon>
        <taxon>Actinomycetes</taxon>
        <taxon>Micromonosporales</taxon>
        <taxon>Micromonosporaceae</taxon>
        <taxon>Actinoplanes</taxon>
    </lineage>
</organism>
<dbReference type="Proteomes" id="UP000199645">
    <property type="component" value="Unassembled WGS sequence"/>
</dbReference>
<name>A0A1I2IGE4_9ACTN</name>
<proteinExistence type="predicted"/>